<evidence type="ECO:0000256" key="5">
    <source>
        <dbReference type="SAM" id="Coils"/>
    </source>
</evidence>
<dbReference type="EMBL" id="MGEA01000044">
    <property type="protein sequence ID" value="OGL73861.1"/>
    <property type="molecule type" value="Genomic_DNA"/>
</dbReference>
<dbReference type="Gene3D" id="6.10.250.2200">
    <property type="match status" value="1"/>
</dbReference>
<evidence type="ECO:0000313" key="7">
    <source>
        <dbReference type="EMBL" id="OGL73861.1"/>
    </source>
</evidence>
<organism evidence="7 8">
    <name type="scientific">Candidatus Uhrbacteria bacterium RIFCSPHIGHO2_02_FULL_60_10</name>
    <dbReference type="NCBI Taxonomy" id="1802392"/>
    <lineage>
        <taxon>Bacteria</taxon>
        <taxon>Candidatus Uhriibacteriota</taxon>
    </lineage>
</organism>
<evidence type="ECO:0000259" key="6">
    <source>
        <dbReference type="Pfam" id="PF00413"/>
    </source>
</evidence>
<sequence length="314" mass="35052">MKRLLPVLVNILLLAALAVFAWRFRTEIVSGWRLATDRVWPCSRPIAYSLGTFDQQFGLSRKDFLASLATATAAWSQPVGRPLFAAEADGSLKINLIYDERQAATDRLKKLGFDIRNSEQSYDALKAKYETLKASYETDKTGHQTAVALFEAARRDYEKQVQAWNEKGGAPRPEFERLNVLKAELDAQAARLNAAAESLNKIVAELNDMVTTLNRLARNLNKTAESYNELAGSRGEEFQEGRFVSDAGGQRIDIYEYDDRTALTRVLMHEFGHALGLDHSESPADIMFRLNQGATDKLSVGDAAAIRTKCRISE</sequence>
<feature type="coiled-coil region" evidence="5">
    <location>
        <begin position="115"/>
        <end position="223"/>
    </location>
</feature>
<dbReference type="GO" id="GO:0008270">
    <property type="term" value="F:zinc ion binding"/>
    <property type="evidence" value="ECO:0007669"/>
    <property type="project" value="InterPro"/>
</dbReference>
<dbReference type="Gene3D" id="3.40.390.10">
    <property type="entry name" value="Collagenase (Catalytic Domain)"/>
    <property type="match status" value="1"/>
</dbReference>
<comment type="caution">
    <text evidence="7">The sequence shown here is derived from an EMBL/GenBank/DDBJ whole genome shotgun (WGS) entry which is preliminary data.</text>
</comment>
<protein>
    <recommendedName>
        <fullName evidence="6">Peptidase M10 metallopeptidase domain-containing protein</fullName>
    </recommendedName>
</protein>
<keyword evidence="2" id="KW-0479">Metal-binding</keyword>
<evidence type="ECO:0000256" key="3">
    <source>
        <dbReference type="ARBA" id="ARBA00022801"/>
    </source>
</evidence>
<keyword evidence="5" id="KW-0175">Coiled coil</keyword>
<keyword evidence="1" id="KW-0645">Protease</keyword>
<accession>A0A1F7U6K9</accession>
<dbReference type="Pfam" id="PF00413">
    <property type="entry name" value="Peptidase_M10"/>
    <property type="match status" value="1"/>
</dbReference>
<gene>
    <name evidence="7" type="ORF">A3C96_02380</name>
</gene>
<keyword evidence="3" id="KW-0378">Hydrolase</keyword>
<feature type="domain" description="Peptidase M10 metallopeptidase" evidence="6">
    <location>
        <begin position="249"/>
        <end position="307"/>
    </location>
</feature>
<dbReference type="GO" id="GO:0004222">
    <property type="term" value="F:metalloendopeptidase activity"/>
    <property type="evidence" value="ECO:0007669"/>
    <property type="project" value="InterPro"/>
</dbReference>
<dbReference type="InterPro" id="IPR001818">
    <property type="entry name" value="Pept_M10_metallopeptidase"/>
</dbReference>
<dbReference type="AlphaFoldDB" id="A0A1F7U6K9"/>
<dbReference type="Proteomes" id="UP000177088">
    <property type="component" value="Unassembled WGS sequence"/>
</dbReference>
<evidence type="ECO:0000256" key="1">
    <source>
        <dbReference type="ARBA" id="ARBA00022670"/>
    </source>
</evidence>
<evidence type="ECO:0000256" key="4">
    <source>
        <dbReference type="ARBA" id="ARBA00022833"/>
    </source>
</evidence>
<dbReference type="GO" id="GO:0006508">
    <property type="term" value="P:proteolysis"/>
    <property type="evidence" value="ECO:0007669"/>
    <property type="project" value="UniProtKB-KW"/>
</dbReference>
<dbReference type="InterPro" id="IPR024079">
    <property type="entry name" value="MetalloPept_cat_dom_sf"/>
</dbReference>
<dbReference type="GO" id="GO:0031012">
    <property type="term" value="C:extracellular matrix"/>
    <property type="evidence" value="ECO:0007669"/>
    <property type="project" value="InterPro"/>
</dbReference>
<proteinExistence type="predicted"/>
<dbReference type="SUPFAM" id="SSF55486">
    <property type="entry name" value="Metalloproteases ('zincins'), catalytic domain"/>
    <property type="match status" value="1"/>
</dbReference>
<name>A0A1F7U6K9_9BACT</name>
<evidence type="ECO:0000313" key="8">
    <source>
        <dbReference type="Proteomes" id="UP000177088"/>
    </source>
</evidence>
<reference evidence="7 8" key="1">
    <citation type="journal article" date="2016" name="Nat. Commun.">
        <title>Thousands of microbial genomes shed light on interconnected biogeochemical processes in an aquifer system.</title>
        <authorList>
            <person name="Anantharaman K."/>
            <person name="Brown C.T."/>
            <person name="Hug L.A."/>
            <person name="Sharon I."/>
            <person name="Castelle C.J."/>
            <person name="Probst A.J."/>
            <person name="Thomas B.C."/>
            <person name="Singh A."/>
            <person name="Wilkins M.J."/>
            <person name="Karaoz U."/>
            <person name="Brodie E.L."/>
            <person name="Williams K.H."/>
            <person name="Hubbard S.S."/>
            <person name="Banfield J.F."/>
        </authorList>
    </citation>
    <scope>NUCLEOTIDE SEQUENCE [LARGE SCALE GENOMIC DNA]</scope>
</reference>
<evidence type="ECO:0000256" key="2">
    <source>
        <dbReference type="ARBA" id="ARBA00022723"/>
    </source>
</evidence>
<keyword evidence="4" id="KW-0862">Zinc</keyword>